<name>A0ABV8EX86_9ACTN</name>
<dbReference type="EMBL" id="JBHSBC010000004">
    <property type="protein sequence ID" value="MFC3979688.1"/>
    <property type="molecule type" value="Genomic_DNA"/>
</dbReference>
<protein>
    <submittedName>
        <fullName evidence="2">Uncharacterized protein</fullName>
    </submittedName>
</protein>
<dbReference type="RefSeq" id="WP_386188519.1">
    <property type="nucleotide sequence ID" value="NZ_JBHSBC010000004.1"/>
</dbReference>
<feature type="compositionally biased region" description="Polar residues" evidence="1">
    <location>
        <begin position="56"/>
        <end position="66"/>
    </location>
</feature>
<sequence>MATPVTYRTKGGATVTWTPASALTIPVGVKGRYVQQITASKWSCRGCGAYEGGEATQVSGSGSTKWDPTGPGQSEAARHANQCTWR</sequence>
<comment type="caution">
    <text evidence="2">The sequence shown here is derived from an EMBL/GenBank/DDBJ whole genome shotgun (WGS) entry which is preliminary data.</text>
</comment>
<dbReference type="Proteomes" id="UP001595698">
    <property type="component" value="Unassembled WGS sequence"/>
</dbReference>
<feature type="region of interest" description="Disordered" evidence="1">
    <location>
        <begin position="54"/>
        <end position="86"/>
    </location>
</feature>
<accession>A0ABV8EX86</accession>
<evidence type="ECO:0000256" key="1">
    <source>
        <dbReference type="SAM" id="MobiDB-lite"/>
    </source>
</evidence>
<evidence type="ECO:0000313" key="3">
    <source>
        <dbReference type="Proteomes" id="UP001595698"/>
    </source>
</evidence>
<keyword evidence="3" id="KW-1185">Reference proteome</keyword>
<organism evidence="2 3">
    <name type="scientific">Streptosporangium jomthongense</name>
    <dbReference type="NCBI Taxonomy" id="1193683"/>
    <lineage>
        <taxon>Bacteria</taxon>
        <taxon>Bacillati</taxon>
        <taxon>Actinomycetota</taxon>
        <taxon>Actinomycetes</taxon>
        <taxon>Streptosporangiales</taxon>
        <taxon>Streptosporangiaceae</taxon>
        <taxon>Streptosporangium</taxon>
    </lineage>
</organism>
<evidence type="ECO:0000313" key="2">
    <source>
        <dbReference type="EMBL" id="MFC3979688.1"/>
    </source>
</evidence>
<proteinExistence type="predicted"/>
<gene>
    <name evidence="2" type="ORF">ACFOYY_06140</name>
</gene>
<reference evidence="3" key="1">
    <citation type="journal article" date="2019" name="Int. J. Syst. Evol. Microbiol.">
        <title>The Global Catalogue of Microorganisms (GCM) 10K type strain sequencing project: providing services to taxonomists for standard genome sequencing and annotation.</title>
        <authorList>
            <consortium name="The Broad Institute Genomics Platform"/>
            <consortium name="The Broad Institute Genome Sequencing Center for Infectious Disease"/>
            <person name="Wu L."/>
            <person name="Ma J."/>
        </authorList>
    </citation>
    <scope>NUCLEOTIDE SEQUENCE [LARGE SCALE GENOMIC DNA]</scope>
    <source>
        <strain evidence="3">TBRC 7912</strain>
    </source>
</reference>